<evidence type="ECO:0000256" key="7">
    <source>
        <dbReference type="ARBA" id="ARBA00022697"/>
    </source>
</evidence>
<dbReference type="InterPro" id="IPR014721">
    <property type="entry name" value="Ribsml_uS5_D2-typ_fold_subgr"/>
</dbReference>
<keyword evidence="10 13" id="KW-0067">ATP-binding</keyword>
<evidence type="ECO:0000256" key="5">
    <source>
        <dbReference type="ARBA" id="ARBA00022605"/>
    </source>
</evidence>
<evidence type="ECO:0000313" key="17">
    <source>
        <dbReference type="Proteomes" id="UP000679247"/>
    </source>
</evidence>
<dbReference type="PRINTS" id="PR00958">
    <property type="entry name" value="HOMSERKINASE"/>
</dbReference>
<keyword evidence="8 13" id="KW-0547">Nucleotide-binding</keyword>
<keyword evidence="9 13" id="KW-0418">Kinase</keyword>
<dbReference type="Pfam" id="PF00288">
    <property type="entry name" value="GHMP_kinases_N"/>
    <property type="match status" value="1"/>
</dbReference>
<reference evidence="16 17" key="1">
    <citation type="submission" date="2021-03" db="EMBL/GenBank/DDBJ databases">
        <title>The first data on the complete genome of the tetrodotoxin-producing bacterium.</title>
        <authorList>
            <person name="Melnikova D.I."/>
            <person name="Nijland R."/>
            <person name="Magarlamov T.Y."/>
        </authorList>
    </citation>
    <scope>NUCLEOTIDE SEQUENCE [LARGE SCALE GENOMIC DNA]</scope>
    <source>
        <strain evidence="16 17">1839</strain>
    </source>
</reference>
<comment type="subcellular location">
    <subcellularLocation>
        <location evidence="13">Cytoplasm</location>
    </subcellularLocation>
</comment>
<dbReference type="EC" id="2.7.1.39" evidence="3 13"/>
<keyword evidence="13" id="KW-0963">Cytoplasm</keyword>
<evidence type="ECO:0000259" key="15">
    <source>
        <dbReference type="Pfam" id="PF08544"/>
    </source>
</evidence>
<dbReference type="InterPro" id="IPR020568">
    <property type="entry name" value="Ribosomal_Su5_D2-typ_SF"/>
</dbReference>
<organism evidence="16 17">
    <name type="scientific">Cytobacillus gottheilii</name>
    <dbReference type="NCBI Taxonomy" id="859144"/>
    <lineage>
        <taxon>Bacteria</taxon>
        <taxon>Bacillati</taxon>
        <taxon>Bacillota</taxon>
        <taxon>Bacilli</taxon>
        <taxon>Bacillales</taxon>
        <taxon>Bacillaceae</taxon>
        <taxon>Cytobacillus</taxon>
    </lineage>
</organism>
<dbReference type="PIRSF" id="PIRSF000676">
    <property type="entry name" value="Homoser_kin"/>
    <property type="match status" value="1"/>
</dbReference>
<keyword evidence="6 13" id="KW-0808">Transferase</keyword>
<gene>
    <name evidence="13" type="primary">thrB</name>
    <name evidence="16" type="ORF">J1899_18720</name>
</gene>
<evidence type="ECO:0000256" key="2">
    <source>
        <dbReference type="ARBA" id="ARBA00007370"/>
    </source>
</evidence>
<evidence type="ECO:0000256" key="3">
    <source>
        <dbReference type="ARBA" id="ARBA00012078"/>
    </source>
</evidence>
<evidence type="ECO:0000256" key="12">
    <source>
        <dbReference type="ARBA" id="ARBA00049954"/>
    </source>
</evidence>
<dbReference type="RefSeq" id="WP_214475859.1">
    <property type="nucleotide sequence ID" value="NZ_CP071709.1"/>
</dbReference>
<evidence type="ECO:0000256" key="6">
    <source>
        <dbReference type="ARBA" id="ARBA00022679"/>
    </source>
</evidence>
<comment type="catalytic activity">
    <reaction evidence="11 13">
        <text>L-homoserine + ATP = O-phospho-L-homoserine + ADP + H(+)</text>
        <dbReference type="Rhea" id="RHEA:13985"/>
        <dbReference type="ChEBI" id="CHEBI:15378"/>
        <dbReference type="ChEBI" id="CHEBI:30616"/>
        <dbReference type="ChEBI" id="CHEBI:57476"/>
        <dbReference type="ChEBI" id="CHEBI:57590"/>
        <dbReference type="ChEBI" id="CHEBI:456216"/>
        <dbReference type="EC" id="2.7.1.39"/>
    </reaction>
</comment>
<comment type="similarity">
    <text evidence="2 13">Belongs to the GHMP kinase family. Homoserine kinase subfamily.</text>
</comment>
<evidence type="ECO:0000256" key="1">
    <source>
        <dbReference type="ARBA" id="ARBA00005015"/>
    </source>
</evidence>
<dbReference type="Pfam" id="PF08544">
    <property type="entry name" value="GHMP_kinases_C"/>
    <property type="match status" value="1"/>
</dbReference>
<dbReference type="PANTHER" id="PTHR20861">
    <property type="entry name" value="HOMOSERINE/4-DIPHOSPHOCYTIDYL-2-C-METHYL-D-ERYTHRITOL KINASE"/>
    <property type="match status" value="1"/>
</dbReference>
<protein>
    <recommendedName>
        <fullName evidence="4 13">Homoserine kinase</fullName>
        <shortName evidence="13">HK</shortName>
        <shortName evidence="13">HSK</shortName>
        <ecNumber evidence="3 13">2.7.1.39</ecNumber>
    </recommendedName>
</protein>
<evidence type="ECO:0000256" key="9">
    <source>
        <dbReference type="ARBA" id="ARBA00022777"/>
    </source>
</evidence>
<evidence type="ECO:0000256" key="10">
    <source>
        <dbReference type="ARBA" id="ARBA00022840"/>
    </source>
</evidence>
<dbReference type="InterPro" id="IPR006204">
    <property type="entry name" value="GHMP_kinase_N_dom"/>
</dbReference>
<dbReference type="GO" id="GO:0004413">
    <property type="term" value="F:homoserine kinase activity"/>
    <property type="evidence" value="ECO:0007669"/>
    <property type="project" value="UniProtKB-EC"/>
</dbReference>
<feature type="domain" description="GHMP kinase C-terminal" evidence="15">
    <location>
        <begin position="204"/>
        <end position="278"/>
    </location>
</feature>
<name>A0ABX8F971_9BACI</name>
<evidence type="ECO:0000313" key="16">
    <source>
        <dbReference type="EMBL" id="QVY60981.1"/>
    </source>
</evidence>
<dbReference type="InterPro" id="IPR036554">
    <property type="entry name" value="GHMP_kinase_C_sf"/>
</dbReference>
<accession>A0ABX8F971</accession>
<dbReference type="Gene3D" id="3.30.230.10">
    <property type="match status" value="1"/>
</dbReference>
<evidence type="ECO:0000259" key="14">
    <source>
        <dbReference type="Pfam" id="PF00288"/>
    </source>
</evidence>
<dbReference type="EMBL" id="CP071709">
    <property type="protein sequence ID" value="QVY60981.1"/>
    <property type="molecule type" value="Genomic_DNA"/>
</dbReference>
<evidence type="ECO:0000256" key="8">
    <source>
        <dbReference type="ARBA" id="ARBA00022741"/>
    </source>
</evidence>
<dbReference type="Gene3D" id="3.30.70.890">
    <property type="entry name" value="GHMP kinase, C-terminal domain"/>
    <property type="match status" value="1"/>
</dbReference>
<dbReference type="PROSITE" id="PS00627">
    <property type="entry name" value="GHMP_KINASES_ATP"/>
    <property type="match status" value="1"/>
</dbReference>
<dbReference type="Proteomes" id="UP000679247">
    <property type="component" value="Chromosome"/>
</dbReference>
<dbReference type="SUPFAM" id="SSF55060">
    <property type="entry name" value="GHMP Kinase, C-terminal domain"/>
    <property type="match status" value="1"/>
</dbReference>
<comment type="function">
    <text evidence="12 13">Catalyzes the ATP-dependent phosphorylation of L-homoserine to L-homoserine phosphate.</text>
</comment>
<sequence length="308" mass="33038">MMEGEMLTIEVPASSANLGPGFDSIGLALNLYLKLEITHSETWTVVPLTSNLTDFPTDESHFIFQIAMKTAKAYGKVLPTCTMEISSEIPLARGLGSSAAAIVAGIELADALCELKLSKQDKFGLASAYEGHPDNAGASLYGGLVIGVMMENYTDAVVLHDLDFEVVAAIPQEELLTKESRKVLPSHLKFHEAVKAGAVGNVLVAALANGQFELAGKMMQSDLYHQPYRKELIPHLADLEEKAIKYGAFGVALSGAGPSVLCFTRSGYSADLMRKLKEDMPLLDFKSLRVDHGGSTVVMSNGNKKAMS</sequence>
<dbReference type="InterPro" id="IPR000870">
    <property type="entry name" value="Homoserine_kinase"/>
</dbReference>
<comment type="pathway">
    <text evidence="1 13">Amino-acid biosynthesis; L-threonine biosynthesis; L-threonine from L-aspartate: step 4/5.</text>
</comment>
<feature type="domain" description="GHMP kinase N-terminal" evidence="14">
    <location>
        <begin position="63"/>
        <end position="143"/>
    </location>
</feature>
<dbReference type="PANTHER" id="PTHR20861:SF1">
    <property type="entry name" value="HOMOSERINE KINASE"/>
    <property type="match status" value="1"/>
</dbReference>
<keyword evidence="5 13" id="KW-0028">Amino-acid biosynthesis</keyword>
<feature type="binding site" evidence="13">
    <location>
        <begin position="90"/>
        <end position="100"/>
    </location>
    <ligand>
        <name>ATP</name>
        <dbReference type="ChEBI" id="CHEBI:30616"/>
    </ligand>
</feature>
<dbReference type="HAMAP" id="MF_00384">
    <property type="entry name" value="Homoser_kinase"/>
    <property type="match status" value="1"/>
</dbReference>
<keyword evidence="17" id="KW-1185">Reference proteome</keyword>
<dbReference type="InterPro" id="IPR013750">
    <property type="entry name" value="GHMP_kinase_C_dom"/>
</dbReference>
<dbReference type="InterPro" id="IPR006203">
    <property type="entry name" value="GHMP_knse_ATP-bd_CS"/>
</dbReference>
<keyword evidence="7 13" id="KW-0791">Threonine biosynthesis</keyword>
<evidence type="ECO:0000256" key="4">
    <source>
        <dbReference type="ARBA" id="ARBA00017858"/>
    </source>
</evidence>
<dbReference type="NCBIfam" id="TIGR00191">
    <property type="entry name" value="thrB"/>
    <property type="match status" value="1"/>
</dbReference>
<evidence type="ECO:0000256" key="13">
    <source>
        <dbReference type="HAMAP-Rule" id="MF_00384"/>
    </source>
</evidence>
<evidence type="ECO:0000256" key="11">
    <source>
        <dbReference type="ARBA" id="ARBA00049375"/>
    </source>
</evidence>
<proteinExistence type="inferred from homology"/>
<dbReference type="SUPFAM" id="SSF54211">
    <property type="entry name" value="Ribosomal protein S5 domain 2-like"/>
    <property type="match status" value="1"/>
</dbReference>